<protein>
    <submittedName>
        <fullName evidence="1">Uncharacterized protein</fullName>
    </submittedName>
</protein>
<organism evidence="1 2">
    <name type="scientific">Actinomadura decatromicini</name>
    <dbReference type="NCBI Taxonomy" id="2604572"/>
    <lineage>
        <taxon>Bacteria</taxon>
        <taxon>Bacillati</taxon>
        <taxon>Actinomycetota</taxon>
        <taxon>Actinomycetes</taxon>
        <taxon>Streptosporangiales</taxon>
        <taxon>Thermomonosporaceae</taxon>
        <taxon>Actinomadura</taxon>
    </lineage>
</organism>
<dbReference type="RefSeq" id="WP_148765466.1">
    <property type="nucleotide sequence ID" value="NZ_VSRQ01000007.1"/>
</dbReference>
<reference evidence="1 2" key="1">
    <citation type="submission" date="2019-08" db="EMBL/GenBank/DDBJ databases">
        <title>Actinomadura sp. nov. CYP1-5 isolated from mountain soil.</title>
        <authorList>
            <person name="Songsumanus A."/>
            <person name="Kuncharoen N."/>
            <person name="Kudo T."/>
            <person name="Yuki M."/>
            <person name="Igarashi Y."/>
            <person name="Tanasupawat S."/>
        </authorList>
    </citation>
    <scope>NUCLEOTIDE SEQUENCE [LARGE SCALE GENOMIC DNA]</scope>
    <source>
        <strain evidence="1 2">CYP1-5</strain>
    </source>
</reference>
<dbReference type="EMBL" id="VSRQ01000007">
    <property type="protein sequence ID" value="TYK45118.1"/>
    <property type="molecule type" value="Genomic_DNA"/>
</dbReference>
<sequence>MNILRRLIHALTGRHPWQIQPADRDITGRVLGPWRYCPICGTTVVLLNEPPADHPESMTAELPPEQEEWLAAVDRELWAKEAV</sequence>
<comment type="caution">
    <text evidence="1">The sequence shown here is derived from an EMBL/GenBank/DDBJ whole genome shotgun (WGS) entry which is preliminary data.</text>
</comment>
<accession>A0A5D3FB03</accession>
<evidence type="ECO:0000313" key="1">
    <source>
        <dbReference type="EMBL" id="TYK45118.1"/>
    </source>
</evidence>
<name>A0A5D3FB03_9ACTN</name>
<dbReference type="AlphaFoldDB" id="A0A5D3FB03"/>
<dbReference type="Proteomes" id="UP000323505">
    <property type="component" value="Unassembled WGS sequence"/>
</dbReference>
<gene>
    <name evidence="1" type="ORF">FXF68_31025</name>
</gene>
<keyword evidence="2" id="KW-1185">Reference proteome</keyword>
<evidence type="ECO:0000313" key="2">
    <source>
        <dbReference type="Proteomes" id="UP000323505"/>
    </source>
</evidence>
<proteinExistence type="predicted"/>